<organism evidence="2 3">
    <name type="scientific">Xylocopa violacea</name>
    <name type="common">Violet carpenter bee</name>
    <name type="synonym">Apis violacea</name>
    <dbReference type="NCBI Taxonomy" id="135666"/>
    <lineage>
        <taxon>Eukaryota</taxon>
        <taxon>Metazoa</taxon>
        <taxon>Ecdysozoa</taxon>
        <taxon>Arthropoda</taxon>
        <taxon>Hexapoda</taxon>
        <taxon>Insecta</taxon>
        <taxon>Pterygota</taxon>
        <taxon>Neoptera</taxon>
        <taxon>Endopterygota</taxon>
        <taxon>Hymenoptera</taxon>
        <taxon>Apocrita</taxon>
        <taxon>Aculeata</taxon>
        <taxon>Apoidea</taxon>
        <taxon>Anthophila</taxon>
        <taxon>Apidae</taxon>
        <taxon>Xylocopa</taxon>
        <taxon>Xylocopa</taxon>
    </lineage>
</organism>
<reference evidence="2 3" key="1">
    <citation type="submission" date="2024-08" db="EMBL/GenBank/DDBJ databases">
        <authorList>
            <person name="Will J Nash"/>
            <person name="Angela Man"/>
            <person name="Seanna McTaggart"/>
            <person name="Kendall Baker"/>
            <person name="Tom Barker"/>
            <person name="Leah Catchpole"/>
            <person name="Alex Durrant"/>
            <person name="Karim Gharbi"/>
            <person name="Naomi Irish"/>
            <person name="Gemy Kaithakottil"/>
            <person name="Debby Ku"/>
            <person name="Aaliyah Providence"/>
            <person name="Felix Shaw"/>
            <person name="David Swarbreck"/>
            <person name="Chris Watkins"/>
            <person name="Ann M. McCartney"/>
            <person name="Giulio Formenti"/>
            <person name="Alice Mouton"/>
            <person name="Noel Vella"/>
            <person name="Bjorn M von Reumont"/>
            <person name="Adriana Vella"/>
            <person name="Wilfried Haerty"/>
        </authorList>
    </citation>
    <scope>NUCLEOTIDE SEQUENCE [LARGE SCALE GENOMIC DNA]</scope>
</reference>
<evidence type="ECO:0000256" key="1">
    <source>
        <dbReference type="SAM" id="MobiDB-lite"/>
    </source>
</evidence>
<evidence type="ECO:0000313" key="2">
    <source>
        <dbReference type="EMBL" id="CAL7938825.1"/>
    </source>
</evidence>
<dbReference type="Proteomes" id="UP001642520">
    <property type="component" value="Unassembled WGS sequence"/>
</dbReference>
<keyword evidence="3" id="KW-1185">Reference proteome</keyword>
<accession>A0ABP1NCT8</accession>
<feature type="region of interest" description="Disordered" evidence="1">
    <location>
        <begin position="1"/>
        <end position="24"/>
    </location>
</feature>
<gene>
    <name evidence="2" type="ORF">XYLVIOL_LOCUS3517</name>
</gene>
<comment type="caution">
    <text evidence="2">The sequence shown here is derived from an EMBL/GenBank/DDBJ whole genome shotgun (WGS) entry which is preliminary data.</text>
</comment>
<proteinExistence type="predicted"/>
<name>A0ABP1NCT8_XYLVO</name>
<sequence length="35" mass="3824">MENTMQPPLPPPPPPSEILANTSTEHTVTHVLTFV</sequence>
<protein>
    <submittedName>
        <fullName evidence="2">Uncharacterized protein</fullName>
    </submittedName>
</protein>
<evidence type="ECO:0000313" key="3">
    <source>
        <dbReference type="Proteomes" id="UP001642520"/>
    </source>
</evidence>
<dbReference type="EMBL" id="CAXAJV020001289">
    <property type="protein sequence ID" value="CAL7938825.1"/>
    <property type="molecule type" value="Genomic_DNA"/>
</dbReference>
<feature type="compositionally biased region" description="Pro residues" evidence="1">
    <location>
        <begin position="7"/>
        <end position="16"/>
    </location>
</feature>